<dbReference type="STRING" id="574651.SAMN04487968_105250"/>
<gene>
    <name evidence="7" type="ORF">SAMN04487968_105250</name>
</gene>
<dbReference type="InterPro" id="IPR026841">
    <property type="entry name" value="Aur1/Ipt1"/>
</dbReference>
<dbReference type="CDD" id="cd03386">
    <property type="entry name" value="PAP2_Aur1_like"/>
    <property type="match status" value="1"/>
</dbReference>
<keyword evidence="2 5" id="KW-0812">Transmembrane</keyword>
<protein>
    <submittedName>
        <fullName evidence="7">PAP2 superfamily protein</fullName>
    </submittedName>
</protein>
<evidence type="ECO:0000256" key="1">
    <source>
        <dbReference type="ARBA" id="ARBA00004141"/>
    </source>
</evidence>
<dbReference type="Pfam" id="PF14378">
    <property type="entry name" value="PAP2_3"/>
    <property type="match status" value="1"/>
</dbReference>
<keyword evidence="3 5" id="KW-1133">Transmembrane helix</keyword>
<dbReference type="Gene3D" id="1.20.144.10">
    <property type="entry name" value="Phosphatidic acid phosphatase type 2/haloperoxidase"/>
    <property type="match status" value="1"/>
</dbReference>
<dbReference type="GO" id="GO:0016020">
    <property type="term" value="C:membrane"/>
    <property type="evidence" value="ECO:0007669"/>
    <property type="project" value="UniProtKB-SubCell"/>
</dbReference>
<comment type="subcellular location">
    <subcellularLocation>
        <location evidence="1">Membrane</location>
        <topology evidence="1">Multi-pass membrane protein</topology>
    </subcellularLocation>
</comment>
<reference evidence="7 8" key="1">
    <citation type="submission" date="2016-10" db="EMBL/GenBank/DDBJ databases">
        <authorList>
            <person name="de Groot N.N."/>
        </authorList>
    </citation>
    <scope>NUCLEOTIDE SEQUENCE [LARGE SCALE GENOMIC DNA]</scope>
    <source>
        <strain evidence="7 8">CGMCC 1.7056</strain>
    </source>
</reference>
<accession>A0A1I1IDZ8</accession>
<feature type="transmembrane region" description="Helical" evidence="5">
    <location>
        <begin position="175"/>
        <end position="194"/>
    </location>
</feature>
<feature type="transmembrane region" description="Helical" evidence="5">
    <location>
        <begin position="88"/>
        <end position="106"/>
    </location>
</feature>
<dbReference type="EMBL" id="FOLB01000005">
    <property type="protein sequence ID" value="SFC34355.1"/>
    <property type="molecule type" value="Genomic_DNA"/>
</dbReference>
<feature type="transmembrane region" description="Helical" evidence="5">
    <location>
        <begin position="224"/>
        <end position="242"/>
    </location>
</feature>
<evidence type="ECO:0000313" key="7">
    <source>
        <dbReference type="EMBL" id="SFC34355.1"/>
    </source>
</evidence>
<dbReference type="RefSeq" id="WP_245750227.1">
    <property type="nucleotide sequence ID" value="NZ_FOLB01000005.1"/>
</dbReference>
<feature type="domain" description="Inositolphosphotransferase Aur1/Ipt1" evidence="6">
    <location>
        <begin position="56"/>
        <end position="239"/>
    </location>
</feature>
<dbReference type="Proteomes" id="UP000198832">
    <property type="component" value="Unassembled WGS sequence"/>
</dbReference>
<organism evidence="7 8">
    <name type="scientific">Nocardioides terrae</name>
    <dbReference type="NCBI Taxonomy" id="574651"/>
    <lineage>
        <taxon>Bacteria</taxon>
        <taxon>Bacillati</taxon>
        <taxon>Actinomycetota</taxon>
        <taxon>Actinomycetes</taxon>
        <taxon>Propionibacteriales</taxon>
        <taxon>Nocardioidaceae</taxon>
        <taxon>Nocardioides</taxon>
    </lineage>
</organism>
<evidence type="ECO:0000259" key="6">
    <source>
        <dbReference type="Pfam" id="PF14378"/>
    </source>
</evidence>
<name>A0A1I1IDZ8_9ACTN</name>
<dbReference type="PANTHER" id="PTHR31310:SF7">
    <property type="entry name" value="PA-PHOSPHATASE RELATED-FAMILY PROTEIN DDB_G0268928"/>
    <property type="match status" value="1"/>
</dbReference>
<keyword evidence="8" id="KW-1185">Reference proteome</keyword>
<keyword evidence="4 5" id="KW-0472">Membrane</keyword>
<dbReference type="AlphaFoldDB" id="A0A1I1IDZ8"/>
<proteinExistence type="predicted"/>
<feature type="transmembrane region" description="Helical" evidence="5">
    <location>
        <begin position="201"/>
        <end position="218"/>
    </location>
</feature>
<evidence type="ECO:0000256" key="2">
    <source>
        <dbReference type="ARBA" id="ARBA00022692"/>
    </source>
</evidence>
<dbReference type="PANTHER" id="PTHR31310">
    <property type="match status" value="1"/>
</dbReference>
<sequence>MALTTMCARDVGTTAVLRARSAVREIGIIALLYVGYSAARTLADGRLGPALVRAADIAHLEQMLHVPGELELNRFLTMHGWLGLAADYWYASAHYVVTGLVLIWLFRRGQDVYVPARRALAVATIVALGFYLTIPTAPPRMLPGFTDVMALHSDIGWWGSDASAPKGLGGMTNELAAFPSMHAGWALWVALGIWSATRSKLLRGAGVAYALLTGIVVIATANHWIVDVVVGQLIVLAVWFGVTHHRRRTTTVPVASEDPLRETQAA</sequence>
<evidence type="ECO:0000256" key="4">
    <source>
        <dbReference type="ARBA" id="ARBA00023136"/>
    </source>
</evidence>
<feature type="transmembrane region" description="Helical" evidence="5">
    <location>
        <begin position="118"/>
        <end position="134"/>
    </location>
</feature>
<dbReference type="SUPFAM" id="SSF48317">
    <property type="entry name" value="Acid phosphatase/Vanadium-dependent haloperoxidase"/>
    <property type="match status" value="1"/>
</dbReference>
<dbReference type="InterPro" id="IPR052185">
    <property type="entry name" value="IPC_Synthase-Related"/>
</dbReference>
<dbReference type="InterPro" id="IPR036938">
    <property type="entry name" value="PAP2/HPO_sf"/>
</dbReference>
<evidence type="ECO:0000256" key="5">
    <source>
        <dbReference type="SAM" id="Phobius"/>
    </source>
</evidence>
<evidence type="ECO:0000256" key="3">
    <source>
        <dbReference type="ARBA" id="ARBA00022989"/>
    </source>
</evidence>
<evidence type="ECO:0000313" key="8">
    <source>
        <dbReference type="Proteomes" id="UP000198832"/>
    </source>
</evidence>